<dbReference type="GO" id="GO:0043829">
    <property type="term" value="F:tRNA-specific adenosine-37 deaminase activity"/>
    <property type="evidence" value="ECO:0007669"/>
    <property type="project" value="UniProtKB-EC"/>
</dbReference>
<evidence type="ECO:0000256" key="11">
    <source>
        <dbReference type="ARBA" id="ARBA00047635"/>
    </source>
</evidence>
<name>A0ABD3M9I0_9STRA</name>
<keyword evidence="3" id="KW-0378">Hydrolase</keyword>
<organism evidence="14 15">
    <name type="scientific">Discostella pseudostelligera</name>
    <dbReference type="NCBI Taxonomy" id="259834"/>
    <lineage>
        <taxon>Eukaryota</taxon>
        <taxon>Sar</taxon>
        <taxon>Stramenopiles</taxon>
        <taxon>Ochrophyta</taxon>
        <taxon>Bacillariophyta</taxon>
        <taxon>Coscinodiscophyceae</taxon>
        <taxon>Thalassiosirophycidae</taxon>
        <taxon>Stephanodiscales</taxon>
        <taxon>Stephanodiscaceae</taxon>
        <taxon>Discostella</taxon>
    </lineage>
</organism>
<evidence type="ECO:0000256" key="9">
    <source>
        <dbReference type="ARBA" id="ARBA00040502"/>
    </source>
</evidence>
<feature type="compositionally biased region" description="Polar residues" evidence="12">
    <location>
        <begin position="466"/>
        <end position="483"/>
    </location>
</feature>
<dbReference type="AlphaFoldDB" id="A0ABD3M9I0"/>
<keyword evidence="15" id="KW-1185">Reference proteome</keyword>
<comment type="caution">
    <text evidence="14">The sequence shown here is derived from an EMBL/GenBank/DDBJ whole genome shotgun (WGS) entry which is preliminary data.</text>
</comment>
<dbReference type="GO" id="GO:0046872">
    <property type="term" value="F:metal ion binding"/>
    <property type="evidence" value="ECO:0007669"/>
    <property type="project" value="UniProtKB-KW"/>
</dbReference>
<evidence type="ECO:0000256" key="2">
    <source>
        <dbReference type="ARBA" id="ARBA00022723"/>
    </source>
</evidence>
<dbReference type="PANTHER" id="PTHR46516:SF1">
    <property type="entry name" value="TRNA-SPECIFIC ADENOSINE DEAMINASE 1"/>
    <property type="match status" value="1"/>
</dbReference>
<feature type="region of interest" description="Disordered" evidence="12">
    <location>
        <begin position="100"/>
        <end position="129"/>
    </location>
</feature>
<sequence>MQGSFHDGFDANRIARCAIDHYNHTLPSNNGGKPQVGKEWTVYAAVVACRRHRPLDDDEKVDKIVENDSHRVSNQEDSEEIWVVSCATGSKCTSVRSTVSSFPTQNKLDDDPPRRSHANSNRTRADTQTNEAFDDDSICSCYNGIVLKDSHAEALARRGLVACLWDEIEHVLQFMLSNNPRNPEVMSDKDTQNRTHSLLEVRKSSPNQDDYRSALSFRLKHDITLHLYISDSPCGDASIYEIRKRYNQQAEGHEIIEDVSGVDDTELNFTGAKIILCSDEGQHTNIEILSSSSSTVLTAPIDPNNKTITYHIGREDVQTLGALRIKSSRSNIPSDKRTTSMSCSDKILRWGVLGVQGSLLSMFIPERICFSSICVSKDARSVEGGVYGGQLTALERALPGRIGLALKSNHHARDTNQIKPPTVAVVDIVFERSKSAADYRYLKAQSNSRKRTLHTLPMSKKVPKNNDGSAKNLQEESLSSDLCPSNDETDVQPHQSATKETACGMSINWHQNFQANSITEAEMKKSTEVTIGATGLKRGKKPRTPKDVLRSASRLCRLNFMQRSLRCNEIHERVVSSSRRAAGKGTEQASKDEPSSKSEAKESYSYQQFKLKCSRYKVAECFNGPMMGYLRSGSADDFVLHQASNKSYQS</sequence>
<comment type="function">
    <text evidence="6">Specifically deaminates adenosine-37 to inosine in tRNA-Ala.</text>
</comment>
<dbReference type="SMART" id="SM00552">
    <property type="entry name" value="ADEAMc"/>
    <property type="match status" value="1"/>
</dbReference>
<dbReference type="Proteomes" id="UP001530293">
    <property type="component" value="Unassembled WGS sequence"/>
</dbReference>
<keyword evidence="1" id="KW-0819">tRNA processing</keyword>
<evidence type="ECO:0000256" key="4">
    <source>
        <dbReference type="ARBA" id="ARBA00022833"/>
    </source>
</evidence>
<evidence type="ECO:0000256" key="3">
    <source>
        <dbReference type="ARBA" id="ARBA00022801"/>
    </source>
</evidence>
<feature type="compositionally biased region" description="Basic and acidic residues" evidence="12">
    <location>
        <begin position="589"/>
        <end position="602"/>
    </location>
</feature>
<dbReference type="EMBL" id="JALLBG020000189">
    <property type="protein sequence ID" value="KAL3760262.1"/>
    <property type="molecule type" value="Genomic_DNA"/>
</dbReference>
<protein>
    <recommendedName>
        <fullName evidence="9">tRNA-specific adenosine deaminase 1</fullName>
        <ecNumber evidence="8">3.5.4.34</ecNumber>
    </recommendedName>
    <alternativeName>
        <fullName evidence="10">tRNA-specific adenosine-37 deaminase</fullName>
    </alternativeName>
</protein>
<feature type="region of interest" description="Disordered" evidence="12">
    <location>
        <begin position="575"/>
        <end position="606"/>
    </location>
</feature>
<evidence type="ECO:0000256" key="5">
    <source>
        <dbReference type="ARBA" id="ARBA00037026"/>
    </source>
</evidence>
<evidence type="ECO:0000256" key="1">
    <source>
        <dbReference type="ARBA" id="ARBA00022694"/>
    </source>
</evidence>
<dbReference type="PROSITE" id="PS50141">
    <property type="entry name" value="A_DEAMIN_EDITASE"/>
    <property type="match status" value="1"/>
</dbReference>
<dbReference type="EC" id="3.5.4.34" evidence="8"/>
<comment type="catalytic activity">
    <reaction evidence="11">
        <text>adenosine(37) in tRNA(Ala) + H2O + H(+) = inosine(37) in tRNA(Ala) + NH4(+)</text>
        <dbReference type="Rhea" id="RHEA:50968"/>
        <dbReference type="Rhea" id="RHEA-COMP:12855"/>
        <dbReference type="Rhea" id="RHEA-COMP:12856"/>
        <dbReference type="ChEBI" id="CHEBI:15377"/>
        <dbReference type="ChEBI" id="CHEBI:15378"/>
        <dbReference type="ChEBI" id="CHEBI:28938"/>
        <dbReference type="ChEBI" id="CHEBI:74411"/>
        <dbReference type="ChEBI" id="CHEBI:82852"/>
        <dbReference type="EC" id="3.5.4.34"/>
    </reaction>
</comment>
<evidence type="ECO:0000256" key="12">
    <source>
        <dbReference type="SAM" id="MobiDB-lite"/>
    </source>
</evidence>
<reference evidence="14 15" key="1">
    <citation type="submission" date="2024-10" db="EMBL/GenBank/DDBJ databases">
        <title>Updated reference genomes for cyclostephanoid diatoms.</title>
        <authorList>
            <person name="Roberts W.R."/>
            <person name="Alverson A.J."/>
        </authorList>
    </citation>
    <scope>NUCLEOTIDE SEQUENCE [LARGE SCALE GENOMIC DNA]</scope>
    <source>
        <strain evidence="14 15">AJA232-27</strain>
    </source>
</reference>
<evidence type="ECO:0000313" key="15">
    <source>
        <dbReference type="Proteomes" id="UP001530293"/>
    </source>
</evidence>
<dbReference type="GO" id="GO:0008033">
    <property type="term" value="P:tRNA processing"/>
    <property type="evidence" value="ECO:0007669"/>
    <property type="project" value="UniProtKB-KW"/>
</dbReference>
<comment type="cofactor">
    <cofactor evidence="5">
        <name>1D-myo-inositol hexakisphosphate</name>
        <dbReference type="ChEBI" id="CHEBI:58130"/>
    </cofactor>
</comment>
<evidence type="ECO:0000256" key="6">
    <source>
        <dbReference type="ARBA" id="ARBA00037784"/>
    </source>
</evidence>
<evidence type="ECO:0000256" key="8">
    <source>
        <dbReference type="ARBA" id="ARBA00038940"/>
    </source>
</evidence>
<keyword evidence="2" id="KW-0479">Metal-binding</keyword>
<feature type="domain" description="A to I editase" evidence="13">
    <location>
        <begin position="143"/>
        <end position="563"/>
    </location>
</feature>
<accession>A0ABD3M9I0</accession>
<feature type="compositionally biased region" description="Polar residues" evidence="12">
    <location>
        <begin position="118"/>
        <end position="129"/>
    </location>
</feature>
<comment type="similarity">
    <text evidence="7">Belongs to the ADAT1 family.</text>
</comment>
<keyword evidence="4" id="KW-0862">Zinc</keyword>
<dbReference type="InterPro" id="IPR002466">
    <property type="entry name" value="A_deamin"/>
</dbReference>
<evidence type="ECO:0000313" key="14">
    <source>
        <dbReference type="EMBL" id="KAL3760262.1"/>
    </source>
</evidence>
<evidence type="ECO:0000259" key="13">
    <source>
        <dbReference type="PROSITE" id="PS50141"/>
    </source>
</evidence>
<evidence type="ECO:0000256" key="10">
    <source>
        <dbReference type="ARBA" id="ARBA00041760"/>
    </source>
</evidence>
<gene>
    <name evidence="14" type="ORF">ACHAWU_006260</name>
</gene>
<feature type="region of interest" description="Disordered" evidence="12">
    <location>
        <begin position="448"/>
        <end position="497"/>
    </location>
</feature>
<dbReference type="Pfam" id="PF02137">
    <property type="entry name" value="A_deamin"/>
    <property type="match status" value="1"/>
</dbReference>
<dbReference type="PANTHER" id="PTHR46516">
    <property type="entry name" value="TRNA-SPECIFIC ADENOSINE DEAMINASE 1"/>
    <property type="match status" value="1"/>
</dbReference>
<evidence type="ECO:0000256" key="7">
    <source>
        <dbReference type="ARBA" id="ARBA00038326"/>
    </source>
</evidence>
<proteinExistence type="inferred from homology"/>